<dbReference type="PROSITE" id="PS50893">
    <property type="entry name" value="ABC_TRANSPORTER_2"/>
    <property type="match status" value="2"/>
</dbReference>
<evidence type="ECO:0000256" key="10">
    <source>
        <dbReference type="SAM" id="Phobius"/>
    </source>
</evidence>
<dbReference type="Gene3D" id="1.20.1560.10">
    <property type="entry name" value="ABC transporter type 1, transmembrane domain"/>
    <property type="match status" value="2"/>
</dbReference>
<feature type="transmembrane region" description="Helical" evidence="10">
    <location>
        <begin position="1076"/>
        <end position="1099"/>
    </location>
</feature>
<dbReference type="OrthoDB" id="6500128at2759"/>
<feature type="region of interest" description="Disordered" evidence="9">
    <location>
        <begin position="627"/>
        <end position="648"/>
    </location>
</feature>
<dbReference type="Pfam" id="PF00664">
    <property type="entry name" value="ABC_membrane"/>
    <property type="match status" value="2"/>
</dbReference>
<evidence type="ECO:0000256" key="1">
    <source>
        <dbReference type="ARBA" id="ARBA00004141"/>
    </source>
</evidence>
<keyword evidence="5" id="KW-0067">ATP-binding</keyword>
<dbReference type="InterPro" id="IPR039421">
    <property type="entry name" value="Type_1_exporter"/>
</dbReference>
<dbReference type="SMART" id="SM00382">
    <property type="entry name" value="AAA"/>
    <property type="match status" value="2"/>
</dbReference>
<sequence length="1639" mass="178554">MRRPTDLTLDCNNNTHAISHGQVYEITQSPSVRNSTTKRSMSVGRESTSSFRSDVKTSRPSFEQEHTVQHLPSQRQATPEYSPPAPTIRLLFSLLSRRDLLVMVLPAILSSLVAGGIAPFMTLVVGSVFDQFSKFPLSGATDEDRDELIKGVGIAASELVALAVGAIALGSVTSALWISTGERNVMRLRNGVYRAVSGRDMEWFDLKMGAEESDVHFEGEGPIGAGGLMAKFNRDTDDVRMASSLASGMLLQYLTTCIACLVLAFMRSWALTLVILSGVPILTVIQIISQRFAGPLVNAERVYTGVAASFIERALGAIATVKAFNAQSAEQAALNPALDTIDKVTVKVNAVWGATSACSQFVSMAMFVQGFWFGAFLVRRGSASAGDVMAVFWACLIAASNLQLCIPQFITLAKGKFAMVSLVTLISPPPPPAPAPIASEVENKPFRNSQASTSSNFTPFPFSPRQQAKFRSHSRTSSNASRPSRASRSPRRSRPIPLRKIRPSRCLGEFSLHEVTFAYPSRPTIPVLKNISMYFPAGEMTFVVGGSGSGKSSVAQLLVRLYSPSGSGGGIVALDDQDIEYLDERWLREHVAVVSQSCILFSGTIHDNVALGACVAPLTNPDSAFNFPSVSNSNSGEAPRRRPEDVTREEVERVCTAALMHEFVRDLPDGYDTKLNSGGNGAGVSLSGGQKQRLAIARAMLRDPTVLVLDQTFRHTDECTSALDATSRVLVFEAIKAWRKNKTTIVITHDLSQITSTDFVYVLQDGNVAEQGYRADLEEAVIAPDGREEEGALRRMMRAQGEQGGFKPRRESQIAQADPTGAALVDQAEVERMLEEAAEEDEDEEVNSKRVTMLGLPASTQQRHHQSVGLSGWMVDVVRDLTRSRTIRETRERERRPMLQSSLSALNARPTPKLQKHQSLGPAATMMVSKRQSVDTAKKTVPDQGQLQPPSTGRSSLRRHFSLQFTPSVRTASFRRSIFNGKNIMETRREENDEFDEKDDVDDFEYELEKTALERMAEEAARHRQRRAAAKRLAWTEVKLDNVTIDTPSSKNSSSRESTSFIQLVRDVYPTVPNKSVILVGSIICVLSGVQTPLFSFLLSRLLFQVSTGAKDVGAINTFGGIVLAVAASDGILLGLKFFVMESGAMRWITRLRKACYSKLLSQPKAFFDRSENNPAQIVQTILKDGDDARNLIAIVLAQSLAVCAMISVGLIWALARGWQLTLAGFAIGPVFAITMAVQANLVARAERRNKAAREEIAKSYYECISNIRAIRCMNFEGVFQEQFEETVTRAYSTGIRGAFIEGCSFGIANGLIYFAEALLFFVGAVLVAKGTYTYLQMFEVLNLVVFTVTIGAQLMSFTQKIARATNATRDLNKILFLSTDTEETRGSAMPPVEGDIKFTDVEFSYPERADAPVLQGISLKLWKNECVAIVGASGSGKSTIAALLQRLYEPSSGSITIGGHDVHAMDVKHLRAHVAVVSQNPHLFDASVAENIAYGNAGLSPADVVHAAQAAHVHEFIMSLPQGYETSLGENASLISGGQAQRLAIARALARPARILILDECTSALDPASQKAVMETISSAKQGRTTLVVTHKLPVMQLCDRIVVIDNGCVAEEGTFEELVRMNGAFAQLARGGEWVGE</sequence>
<feature type="domain" description="ABC transmembrane type-1" evidence="12">
    <location>
        <begin position="107"/>
        <end position="414"/>
    </location>
</feature>
<feature type="transmembrane region" description="Helical" evidence="10">
    <location>
        <begin position="241"/>
        <end position="264"/>
    </location>
</feature>
<feature type="transmembrane region" description="Helical" evidence="10">
    <location>
        <begin position="1306"/>
        <end position="1329"/>
    </location>
</feature>
<evidence type="ECO:0000256" key="9">
    <source>
        <dbReference type="SAM" id="MobiDB-lite"/>
    </source>
</evidence>
<feature type="transmembrane region" description="Helical" evidence="10">
    <location>
        <begin position="100"/>
        <end position="129"/>
    </location>
</feature>
<evidence type="ECO:0000256" key="8">
    <source>
        <dbReference type="SAM" id="Coils"/>
    </source>
</evidence>
<feature type="compositionally biased region" description="Basic and acidic residues" evidence="9">
    <location>
        <begin position="638"/>
        <end position="648"/>
    </location>
</feature>
<feature type="transmembrane region" description="Helical" evidence="10">
    <location>
        <begin position="1335"/>
        <end position="1356"/>
    </location>
</feature>
<evidence type="ECO:0000256" key="3">
    <source>
        <dbReference type="ARBA" id="ARBA00022692"/>
    </source>
</evidence>
<dbReference type="InterPro" id="IPR017871">
    <property type="entry name" value="ABC_transporter-like_CS"/>
</dbReference>
<keyword evidence="4" id="KW-0547">Nucleotide-binding</keyword>
<evidence type="ECO:0000256" key="5">
    <source>
        <dbReference type="ARBA" id="ARBA00022840"/>
    </source>
</evidence>
<feature type="transmembrane region" description="Helical" evidence="10">
    <location>
        <begin position="361"/>
        <end position="378"/>
    </location>
</feature>
<feature type="transmembrane region" description="Helical" evidence="10">
    <location>
        <begin position="1221"/>
        <end position="1244"/>
    </location>
</feature>
<feature type="compositionally biased region" description="Polar residues" evidence="9">
    <location>
        <begin position="627"/>
        <end position="636"/>
    </location>
</feature>
<dbReference type="CDD" id="cd18578">
    <property type="entry name" value="ABC_6TM_Pgp_ABCB1_D2_like"/>
    <property type="match status" value="1"/>
</dbReference>
<dbReference type="GO" id="GO:0015421">
    <property type="term" value="F:ABC-type oligopeptide transporter activity"/>
    <property type="evidence" value="ECO:0007669"/>
    <property type="project" value="TreeGrafter"/>
</dbReference>
<feature type="domain" description="ABC transporter" evidence="11">
    <location>
        <begin position="1397"/>
        <end position="1633"/>
    </location>
</feature>
<dbReference type="FunFam" id="3.40.50.300:FF:000218">
    <property type="entry name" value="Multidrug ABC transporter ATP-binding protein"/>
    <property type="match status" value="1"/>
</dbReference>
<dbReference type="InterPro" id="IPR036640">
    <property type="entry name" value="ABC1_TM_sf"/>
</dbReference>
<feature type="compositionally biased region" description="Polar residues" evidence="9">
    <location>
        <begin position="29"/>
        <end position="52"/>
    </location>
</feature>
<feature type="compositionally biased region" description="Polar residues" evidence="9">
    <location>
        <begin position="943"/>
        <end position="955"/>
    </location>
</feature>
<organism evidence="13 14">
    <name type="scientific">Sanghuangporus baumii</name>
    <name type="common">Phellinus baumii</name>
    <dbReference type="NCBI Taxonomy" id="108892"/>
    <lineage>
        <taxon>Eukaryota</taxon>
        <taxon>Fungi</taxon>
        <taxon>Dikarya</taxon>
        <taxon>Basidiomycota</taxon>
        <taxon>Agaricomycotina</taxon>
        <taxon>Agaricomycetes</taxon>
        <taxon>Hymenochaetales</taxon>
        <taxon>Hymenochaetaceae</taxon>
        <taxon>Sanghuangporus</taxon>
    </lineage>
</organism>
<accession>A0A9Q5HWI8</accession>
<feature type="region of interest" description="Disordered" evidence="9">
    <location>
        <begin position="29"/>
        <end position="82"/>
    </location>
</feature>
<feature type="region of interest" description="Disordered" evidence="9">
    <location>
        <begin position="801"/>
        <end position="822"/>
    </location>
</feature>
<dbReference type="GO" id="GO:0016887">
    <property type="term" value="F:ATP hydrolysis activity"/>
    <property type="evidence" value="ECO:0007669"/>
    <property type="project" value="InterPro"/>
</dbReference>
<feature type="compositionally biased region" description="Polar residues" evidence="9">
    <location>
        <begin position="70"/>
        <end position="79"/>
    </location>
</feature>
<reference evidence="13" key="1">
    <citation type="submission" date="2016-06" db="EMBL/GenBank/DDBJ databases">
        <title>Draft Genome sequence of the fungus Inonotus baumii.</title>
        <authorList>
            <person name="Zhu H."/>
            <person name="Lin W."/>
        </authorList>
    </citation>
    <scope>NUCLEOTIDE SEQUENCE</scope>
    <source>
        <strain evidence="13">821</strain>
    </source>
</reference>
<dbReference type="InterPro" id="IPR003593">
    <property type="entry name" value="AAA+_ATPase"/>
</dbReference>
<evidence type="ECO:0000259" key="11">
    <source>
        <dbReference type="PROSITE" id="PS50893"/>
    </source>
</evidence>
<feature type="compositionally biased region" description="Basic and acidic residues" evidence="9">
    <location>
        <begin position="53"/>
        <end position="68"/>
    </location>
</feature>
<feature type="domain" description="ABC transmembrane type-1" evidence="12">
    <location>
        <begin position="1079"/>
        <end position="1364"/>
    </location>
</feature>
<evidence type="ECO:0000259" key="12">
    <source>
        <dbReference type="PROSITE" id="PS50929"/>
    </source>
</evidence>
<feature type="compositionally biased region" description="Basic and acidic residues" evidence="9">
    <location>
        <begin position="932"/>
        <end position="941"/>
    </location>
</feature>
<keyword evidence="13" id="KW-0378">Hydrolase</keyword>
<name>A0A9Q5HWI8_SANBA</name>
<dbReference type="GO" id="GO:0005524">
    <property type="term" value="F:ATP binding"/>
    <property type="evidence" value="ECO:0007669"/>
    <property type="project" value="UniProtKB-KW"/>
</dbReference>
<dbReference type="EMBL" id="LNZH02000193">
    <property type="protein sequence ID" value="OCB87325.1"/>
    <property type="molecule type" value="Genomic_DNA"/>
</dbReference>
<dbReference type="CDD" id="cd18577">
    <property type="entry name" value="ABC_6TM_Pgp_ABCB1_D1_like"/>
    <property type="match status" value="1"/>
</dbReference>
<dbReference type="GO" id="GO:0016020">
    <property type="term" value="C:membrane"/>
    <property type="evidence" value="ECO:0007669"/>
    <property type="project" value="UniProtKB-SubCell"/>
</dbReference>
<proteinExistence type="inferred from homology"/>
<keyword evidence="3 10" id="KW-0812">Transmembrane</keyword>
<evidence type="ECO:0000256" key="4">
    <source>
        <dbReference type="ARBA" id="ARBA00022741"/>
    </source>
</evidence>
<comment type="similarity">
    <text evidence="2">Belongs to the ABC transporter superfamily. ABCB family. Mitochondrial peptide exporter (TC 3.A.1.212) subfamily.</text>
</comment>
<dbReference type="Gene3D" id="3.40.50.300">
    <property type="entry name" value="P-loop containing nucleotide triphosphate hydrolases"/>
    <property type="match status" value="2"/>
</dbReference>
<dbReference type="SUPFAM" id="SSF52540">
    <property type="entry name" value="P-loop containing nucleoside triphosphate hydrolases"/>
    <property type="match status" value="2"/>
</dbReference>
<feature type="coiled-coil region" evidence="8">
    <location>
        <begin position="1006"/>
        <end position="1033"/>
    </location>
</feature>
<evidence type="ECO:0000256" key="6">
    <source>
        <dbReference type="ARBA" id="ARBA00022989"/>
    </source>
</evidence>
<feature type="compositionally biased region" description="Basic residues" evidence="9">
    <location>
        <begin position="488"/>
        <end position="498"/>
    </location>
</feature>
<gene>
    <name evidence="13" type="ORF">A7U60_g5654</name>
</gene>
<keyword evidence="6 10" id="KW-1133">Transmembrane helix</keyword>
<feature type="transmembrane region" description="Helical" evidence="10">
    <location>
        <begin position="390"/>
        <end position="410"/>
    </location>
</feature>
<feature type="transmembrane region" description="Helical" evidence="10">
    <location>
        <begin position="1192"/>
        <end position="1215"/>
    </location>
</feature>
<protein>
    <submittedName>
        <fullName evidence="13">P-loop containing nucleoside triphosphate hydrolase protein</fullName>
    </submittedName>
</protein>
<dbReference type="Proteomes" id="UP000757232">
    <property type="component" value="Unassembled WGS sequence"/>
</dbReference>
<feature type="transmembrane region" description="Helical" evidence="10">
    <location>
        <begin position="270"/>
        <end position="288"/>
    </location>
</feature>
<dbReference type="InterPro" id="IPR011527">
    <property type="entry name" value="ABC1_TM_dom"/>
</dbReference>
<feature type="region of interest" description="Disordered" evidence="9">
    <location>
        <begin position="931"/>
        <end position="956"/>
    </location>
</feature>
<dbReference type="PANTHER" id="PTHR43394:SF1">
    <property type="entry name" value="ATP-BINDING CASSETTE SUB-FAMILY B MEMBER 10, MITOCHONDRIAL"/>
    <property type="match status" value="1"/>
</dbReference>
<dbReference type="InterPro" id="IPR027417">
    <property type="entry name" value="P-loop_NTPase"/>
</dbReference>
<dbReference type="PANTHER" id="PTHR43394">
    <property type="entry name" value="ATP-DEPENDENT PERMEASE MDL1, MITOCHONDRIAL"/>
    <property type="match status" value="1"/>
</dbReference>
<evidence type="ECO:0000256" key="2">
    <source>
        <dbReference type="ARBA" id="ARBA00005580"/>
    </source>
</evidence>
<dbReference type="InterPro" id="IPR003439">
    <property type="entry name" value="ABC_transporter-like_ATP-bd"/>
</dbReference>
<keyword evidence="7 10" id="KW-0472">Membrane</keyword>
<dbReference type="PROSITE" id="PS50929">
    <property type="entry name" value="ABC_TM1F"/>
    <property type="match status" value="2"/>
</dbReference>
<keyword evidence="14" id="KW-1185">Reference proteome</keyword>
<evidence type="ECO:0000256" key="7">
    <source>
        <dbReference type="ARBA" id="ARBA00023136"/>
    </source>
</evidence>
<dbReference type="SUPFAM" id="SSF90123">
    <property type="entry name" value="ABC transporter transmembrane region"/>
    <property type="match status" value="2"/>
</dbReference>
<evidence type="ECO:0000313" key="14">
    <source>
        <dbReference type="Proteomes" id="UP000757232"/>
    </source>
</evidence>
<feature type="coiled-coil region" evidence="8">
    <location>
        <begin position="1236"/>
        <end position="1263"/>
    </location>
</feature>
<feature type="transmembrane region" description="Helical" evidence="10">
    <location>
        <begin position="159"/>
        <end position="179"/>
    </location>
</feature>
<keyword evidence="8" id="KW-0175">Coiled coil</keyword>
<feature type="region of interest" description="Disordered" evidence="9">
    <location>
        <begin position="468"/>
        <end position="498"/>
    </location>
</feature>
<comment type="caution">
    <text evidence="13">The sequence shown here is derived from an EMBL/GenBank/DDBJ whole genome shotgun (WGS) entry which is preliminary data.</text>
</comment>
<feature type="transmembrane region" description="Helical" evidence="10">
    <location>
        <begin position="1119"/>
        <end position="1140"/>
    </location>
</feature>
<feature type="compositionally biased region" description="Low complexity" evidence="9">
    <location>
        <begin position="475"/>
        <end position="487"/>
    </location>
</feature>
<dbReference type="PROSITE" id="PS00211">
    <property type="entry name" value="ABC_TRANSPORTER_1"/>
    <property type="match status" value="2"/>
</dbReference>
<dbReference type="Pfam" id="PF00005">
    <property type="entry name" value="ABC_tran"/>
    <property type="match status" value="2"/>
</dbReference>
<comment type="subcellular location">
    <subcellularLocation>
        <location evidence="1">Membrane</location>
        <topology evidence="1">Multi-pass membrane protein</topology>
    </subcellularLocation>
</comment>
<evidence type="ECO:0000313" key="13">
    <source>
        <dbReference type="EMBL" id="OCB87325.1"/>
    </source>
</evidence>
<feature type="domain" description="ABC transporter" evidence="11">
    <location>
        <begin position="510"/>
        <end position="790"/>
    </location>
</feature>